<dbReference type="OrthoDB" id="128442at2759"/>
<protein>
    <submittedName>
        <fullName evidence="1">Uncharacterized protein</fullName>
    </submittedName>
</protein>
<evidence type="ECO:0000313" key="2">
    <source>
        <dbReference type="Proteomes" id="UP000198211"/>
    </source>
</evidence>
<dbReference type="EMBL" id="NBNE01001807">
    <property type="protein sequence ID" value="OWZ12564.1"/>
    <property type="molecule type" value="Genomic_DNA"/>
</dbReference>
<keyword evidence="2" id="KW-1185">Reference proteome</keyword>
<dbReference type="AlphaFoldDB" id="A0A225W5B6"/>
<evidence type="ECO:0000313" key="1">
    <source>
        <dbReference type="EMBL" id="OWZ12564.1"/>
    </source>
</evidence>
<comment type="caution">
    <text evidence="1">The sequence shown here is derived from an EMBL/GenBank/DDBJ whole genome shotgun (WGS) entry which is preliminary data.</text>
</comment>
<sequence>MQLHKHGFIKLSQMPREGPCTSTVVETHFETIPVFHDSVQDHADQIKVLISSLSQTHNKLNKHFCHLMSDLLLEEDWKSSSGQENVGSHGDFHFQTNPRFQISWVDRVTRTSNETETSR</sequence>
<dbReference type="Proteomes" id="UP000198211">
    <property type="component" value="Unassembled WGS sequence"/>
</dbReference>
<accession>A0A225W5B6</accession>
<name>A0A225W5B6_9STRA</name>
<proteinExistence type="predicted"/>
<organism evidence="1 2">
    <name type="scientific">Phytophthora megakarya</name>
    <dbReference type="NCBI Taxonomy" id="4795"/>
    <lineage>
        <taxon>Eukaryota</taxon>
        <taxon>Sar</taxon>
        <taxon>Stramenopiles</taxon>
        <taxon>Oomycota</taxon>
        <taxon>Peronosporomycetes</taxon>
        <taxon>Peronosporales</taxon>
        <taxon>Peronosporaceae</taxon>
        <taxon>Phytophthora</taxon>
    </lineage>
</organism>
<reference evidence="2" key="1">
    <citation type="submission" date="2017-03" db="EMBL/GenBank/DDBJ databases">
        <title>Phytopthora megakarya and P. palmivora, two closely related causual agents of cacao black pod achieved similar genome size and gene model numbers by different mechanisms.</title>
        <authorList>
            <person name="Ali S."/>
            <person name="Shao J."/>
            <person name="Larry D.J."/>
            <person name="Kronmiller B."/>
            <person name="Shen D."/>
            <person name="Strem M.D."/>
            <person name="Melnick R.L."/>
            <person name="Guiltinan M.J."/>
            <person name="Tyler B.M."/>
            <person name="Meinhardt L.W."/>
            <person name="Bailey B.A."/>
        </authorList>
    </citation>
    <scope>NUCLEOTIDE SEQUENCE [LARGE SCALE GENOMIC DNA]</scope>
    <source>
        <strain evidence="2">zdho120</strain>
    </source>
</reference>
<gene>
    <name evidence="1" type="ORF">PHMEG_00014246</name>
</gene>